<gene>
    <name evidence="1" type="ORF">EhV052</name>
</gene>
<keyword evidence="2" id="KW-1185">Reference proteome</keyword>
<proteinExistence type="predicted"/>
<dbReference type="GeneID" id="3654933"/>
<evidence type="ECO:0000313" key="2">
    <source>
        <dbReference type="Proteomes" id="UP000000863"/>
    </source>
</evidence>
<protein>
    <submittedName>
        <fullName evidence="1">Uncharacterized protein</fullName>
    </submittedName>
</protein>
<dbReference type="EMBL" id="AJ890364">
    <property type="protein sequence ID" value="CAI65475.1"/>
    <property type="molecule type" value="Genomic_DNA"/>
</dbReference>
<sequence>MFRKMFKVCCNPDPNTYTYSDGYNITGNSDTFWRLFNNFEDTASMWVKDVLSSEKLNGTPGQLSVSDRFLLKTNCMHTDQDGRRFTDTYTKDNSPAYAQNVGSYYCQPVDILNKHNITNIANAYRNSTMKIDFVINNYIGLFCDENKISLYINRIWCAFYFAG</sequence>
<accession>Q4A381</accession>
<reference evidence="1 2" key="1">
    <citation type="journal article" date="2005" name="Science">
        <title>Complete genome sequence and lytic phase transcription profile of a Coccolithovirus.</title>
        <authorList>
            <person name="Wilson W.H."/>
            <person name="Schroeder D.C."/>
            <person name="Allen M.J."/>
            <person name="Holden M.T.G."/>
            <person name="Parkhill J."/>
            <person name="Barrell B.G."/>
            <person name="Churcher C."/>
            <person name="Hamlin N."/>
            <person name="Mungall K."/>
            <person name="Norbertczak H."/>
            <person name="Quail M.A."/>
            <person name="Price C."/>
            <person name="Rabbinowitsch E."/>
            <person name="Walker D."/>
            <person name="Craigon M."/>
            <person name="Roy D."/>
            <person name="Ghazal P."/>
        </authorList>
    </citation>
    <scope>NUCLEOTIDE SEQUENCE [LARGE SCALE GENOMIC DNA]</scope>
    <source>
        <strain evidence="2">Isolate United Kingdom/English Channel/1999</strain>
    </source>
</reference>
<organism evidence="1 2">
    <name type="scientific">Emiliania huxleyi virus 86 (isolate United Kingdom/English Channel/1999)</name>
    <name type="common">EhV-86</name>
    <dbReference type="NCBI Taxonomy" id="654925"/>
    <lineage>
        <taxon>Viruses</taxon>
        <taxon>Varidnaviria</taxon>
        <taxon>Bamfordvirae</taxon>
        <taxon>Nucleocytoviricota</taxon>
        <taxon>Megaviricetes</taxon>
        <taxon>Algavirales</taxon>
        <taxon>Phycodnaviridae</taxon>
        <taxon>Coccolithovirus</taxon>
        <taxon>Coccolithovirus huxleyi</taxon>
        <taxon>Emiliania huxleyi virus 86</taxon>
    </lineage>
</organism>
<dbReference type="KEGG" id="vg:3654933"/>
<name>Q4A381_EHV8U</name>
<dbReference type="Proteomes" id="UP000000863">
    <property type="component" value="Segment"/>
</dbReference>
<organismHost>
    <name type="scientific">Emiliania huxleyi</name>
    <name type="common">Coccolithophore</name>
    <name type="synonym">Pontosphaera huxleyi</name>
    <dbReference type="NCBI Taxonomy" id="2903"/>
</organismHost>
<dbReference type="RefSeq" id="YP_293806.1">
    <property type="nucleotide sequence ID" value="NC_007346.1"/>
</dbReference>
<evidence type="ECO:0000313" key="1">
    <source>
        <dbReference type="EMBL" id="CAI65475.1"/>
    </source>
</evidence>